<sequence precursor="true">MRFNFPKRLLLISSCLVVALLAAAPAAEESIRVRNDTLLEQVEQDWRYPETGYSGRGRTGSIRTLVQHAEASYDKVWQHYADRCGFDQRFDEGLFVLGREVDDTVYLVDDRRSRTDGKRTQTFFVCNAPNHSVTVILEPQSDDATGILMTITVR</sequence>
<evidence type="ECO:0000313" key="3">
    <source>
        <dbReference type="Proteomes" id="UP000321353"/>
    </source>
</evidence>
<dbReference type="EMBL" id="CP036264">
    <property type="protein sequence ID" value="QEG02586.1"/>
    <property type="molecule type" value="Genomic_DNA"/>
</dbReference>
<protein>
    <submittedName>
        <fullName evidence="2">Uncharacterized protein</fullName>
    </submittedName>
</protein>
<accession>A0A5B9MRY5</accession>
<gene>
    <name evidence="2" type="ORF">Mal15_67070</name>
</gene>
<dbReference type="Proteomes" id="UP000321353">
    <property type="component" value="Chromosome"/>
</dbReference>
<reference evidence="2 3" key="1">
    <citation type="submission" date="2019-02" db="EMBL/GenBank/DDBJ databases">
        <title>Planctomycetal bacteria perform biofilm scaping via a novel small molecule.</title>
        <authorList>
            <person name="Jeske O."/>
            <person name="Boedeker C."/>
            <person name="Wiegand S."/>
            <person name="Breitling P."/>
            <person name="Kallscheuer N."/>
            <person name="Jogler M."/>
            <person name="Rohde M."/>
            <person name="Petersen J."/>
            <person name="Medema M.H."/>
            <person name="Surup F."/>
            <person name="Jogler C."/>
        </authorList>
    </citation>
    <scope>NUCLEOTIDE SEQUENCE [LARGE SCALE GENOMIC DNA]</scope>
    <source>
        <strain evidence="2 3">Mal15</strain>
    </source>
</reference>
<evidence type="ECO:0000256" key="1">
    <source>
        <dbReference type="SAM" id="SignalP"/>
    </source>
</evidence>
<dbReference type="SUPFAM" id="SSF53448">
    <property type="entry name" value="Nucleotide-diphospho-sugar transferases"/>
    <property type="match status" value="1"/>
</dbReference>
<keyword evidence="3" id="KW-1185">Reference proteome</keyword>
<dbReference type="RefSeq" id="WP_147871503.1">
    <property type="nucleotide sequence ID" value="NZ_CP036264.1"/>
</dbReference>
<feature type="signal peptide" evidence="1">
    <location>
        <begin position="1"/>
        <end position="26"/>
    </location>
</feature>
<feature type="chain" id="PRO_5023129670" evidence="1">
    <location>
        <begin position="27"/>
        <end position="154"/>
    </location>
</feature>
<organism evidence="2 3">
    <name type="scientific">Stieleria maiorica</name>
    <dbReference type="NCBI Taxonomy" id="2795974"/>
    <lineage>
        <taxon>Bacteria</taxon>
        <taxon>Pseudomonadati</taxon>
        <taxon>Planctomycetota</taxon>
        <taxon>Planctomycetia</taxon>
        <taxon>Pirellulales</taxon>
        <taxon>Pirellulaceae</taxon>
        <taxon>Stieleria</taxon>
    </lineage>
</organism>
<dbReference type="KEGG" id="smam:Mal15_67070"/>
<keyword evidence="1" id="KW-0732">Signal</keyword>
<evidence type="ECO:0000313" key="2">
    <source>
        <dbReference type="EMBL" id="QEG02586.1"/>
    </source>
</evidence>
<dbReference type="InterPro" id="IPR029044">
    <property type="entry name" value="Nucleotide-diphossugar_trans"/>
</dbReference>
<proteinExistence type="predicted"/>
<name>A0A5B9MRY5_9BACT</name>
<dbReference type="AlphaFoldDB" id="A0A5B9MRY5"/>